<name>A0A2T2X5W2_SULTH</name>
<dbReference type="InterPro" id="IPR001223">
    <property type="entry name" value="Glyco_hydro18_cat"/>
</dbReference>
<organism evidence="3 4">
    <name type="scientific">Sulfobacillus thermosulfidooxidans</name>
    <dbReference type="NCBI Taxonomy" id="28034"/>
    <lineage>
        <taxon>Bacteria</taxon>
        <taxon>Bacillati</taxon>
        <taxon>Bacillota</taxon>
        <taxon>Clostridia</taxon>
        <taxon>Eubacteriales</taxon>
        <taxon>Clostridiales Family XVII. Incertae Sedis</taxon>
        <taxon>Sulfobacillus</taxon>
    </lineage>
</organism>
<evidence type="ECO:0000313" key="4">
    <source>
        <dbReference type="Proteomes" id="UP000242705"/>
    </source>
</evidence>
<evidence type="ECO:0000259" key="2">
    <source>
        <dbReference type="PROSITE" id="PS51910"/>
    </source>
</evidence>
<reference evidence="3 4" key="1">
    <citation type="journal article" date="2014" name="BMC Genomics">
        <title>Comparison of environmental and isolate Sulfobacillus genomes reveals diverse carbon, sulfur, nitrogen, and hydrogen metabolisms.</title>
        <authorList>
            <person name="Justice N.B."/>
            <person name="Norman A."/>
            <person name="Brown C.T."/>
            <person name="Singh A."/>
            <person name="Thomas B.C."/>
            <person name="Banfield J.F."/>
        </authorList>
    </citation>
    <scope>NUCLEOTIDE SEQUENCE [LARGE SCALE GENOMIC DNA]</scope>
    <source>
        <strain evidence="3">AMDSBA5</strain>
    </source>
</reference>
<evidence type="ECO:0000313" key="3">
    <source>
        <dbReference type="EMBL" id="PSR29865.1"/>
    </source>
</evidence>
<dbReference type="GO" id="GO:0005975">
    <property type="term" value="P:carbohydrate metabolic process"/>
    <property type="evidence" value="ECO:0007669"/>
    <property type="project" value="InterPro"/>
</dbReference>
<dbReference type="Pfam" id="PF00704">
    <property type="entry name" value="Glyco_hydro_18"/>
    <property type="match status" value="1"/>
</dbReference>
<dbReference type="Gene3D" id="3.10.50.10">
    <property type="match status" value="1"/>
</dbReference>
<protein>
    <submittedName>
        <fullName evidence="3">Glycoside hydrolase</fullName>
    </submittedName>
</protein>
<keyword evidence="3" id="KW-0378">Hydrolase</keyword>
<feature type="signal peptide" evidence="1">
    <location>
        <begin position="1"/>
        <end position="31"/>
    </location>
</feature>
<dbReference type="PANTHER" id="PTHR46066">
    <property type="entry name" value="CHITINASE DOMAIN-CONTAINING PROTEIN 1 FAMILY MEMBER"/>
    <property type="match status" value="1"/>
</dbReference>
<accession>A0A2T2X5W2</accession>
<feature type="chain" id="PRO_5015526289" evidence="1">
    <location>
        <begin position="32"/>
        <end position="339"/>
    </location>
</feature>
<dbReference type="InterPro" id="IPR011583">
    <property type="entry name" value="Chitinase_II/V-like_cat"/>
</dbReference>
<sequence>MRFPRAFPVKVLSVVTAMSVLTAGCGIGVHAANKTSSSKSPPLKVLAFWANDVSGPLTPLYTHSHAITDLAPFWYSLDAHGGLISHVNSAILHQAEKEHIAITPLINDGTGTQAFLASSITRVIAARNIADLVGKMHYQGVNIDFEPPHTRYVNQLTGFMIDLRDFLPRTDTITMDVVPHSGGAYNFSKLAPEVNQFVLMSYDEHDDGSPPGPVAALGWVENILSRMLRSVPASKIDLGIALYGYSWPVGSTHATTIPYNAITTPMIQHAKWSTRYQETYADYTTSTGPHIAWWESLQGMNQKIQLAKKDHLAGIALWHIGYANNAVMQLLLHQIGRQP</sequence>
<keyword evidence="1" id="KW-0732">Signal</keyword>
<dbReference type="Proteomes" id="UP000242705">
    <property type="component" value="Unassembled WGS sequence"/>
</dbReference>
<dbReference type="SUPFAM" id="SSF51445">
    <property type="entry name" value="(Trans)glycosidases"/>
    <property type="match status" value="1"/>
</dbReference>
<comment type="caution">
    <text evidence="3">The sequence shown here is derived from an EMBL/GenBank/DDBJ whole genome shotgun (WGS) entry which is preliminary data.</text>
</comment>
<dbReference type="PANTHER" id="PTHR46066:SF2">
    <property type="entry name" value="CHITINASE DOMAIN-CONTAINING PROTEIN 1"/>
    <property type="match status" value="1"/>
</dbReference>
<gene>
    <name evidence="3" type="ORF">C7B47_00720</name>
</gene>
<dbReference type="AlphaFoldDB" id="A0A2T2X5W2"/>
<feature type="domain" description="GH18" evidence="2">
    <location>
        <begin position="43"/>
        <end position="334"/>
    </location>
</feature>
<dbReference type="PROSITE" id="PS51257">
    <property type="entry name" value="PROKAR_LIPOPROTEIN"/>
    <property type="match status" value="1"/>
</dbReference>
<dbReference type="GO" id="GO:0008061">
    <property type="term" value="F:chitin binding"/>
    <property type="evidence" value="ECO:0007669"/>
    <property type="project" value="InterPro"/>
</dbReference>
<proteinExistence type="predicted"/>
<dbReference type="InterPro" id="IPR029070">
    <property type="entry name" value="Chitinase_insertion_sf"/>
</dbReference>
<dbReference type="EMBL" id="PXYX01000001">
    <property type="protein sequence ID" value="PSR29865.1"/>
    <property type="molecule type" value="Genomic_DNA"/>
</dbReference>
<evidence type="ECO:0000256" key="1">
    <source>
        <dbReference type="SAM" id="SignalP"/>
    </source>
</evidence>
<dbReference type="SMART" id="SM00636">
    <property type="entry name" value="Glyco_18"/>
    <property type="match status" value="1"/>
</dbReference>
<dbReference type="Gene3D" id="3.20.20.80">
    <property type="entry name" value="Glycosidases"/>
    <property type="match status" value="1"/>
</dbReference>
<dbReference type="PROSITE" id="PS51910">
    <property type="entry name" value="GH18_2"/>
    <property type="match status" value="1"/>
</dbReference>
<dbReference type="GO" id="GO:0016787">
    <property type="term" value="F:hydrolase activity"/>
    <property type="evidence" value="ECO:0007669"/>
    <property type="project" value="UniProtKB-KW"/>
</dbReference>
<dbReference type="InterPro" id="IPR017853">
    <property type="entry name" value="GH"/>
</dbReference>